<evidence type="ECO:0000256" key="6">
    <source>
        <dbReference type="SAM" id="Phobius"/>
    </source>
</evidence>
<evidence type="ECO:0000313" key="7">
    <source>
        <dbReference type="EMBL" id="AHC26052.1"/>
    </source>
</evidence>
<keyword evidence="3 6" id="KW-0812">Transmembrane</keyword>
<keyword evidence="8" id="KW-1185">Reference proteome</keyword>
<evidence type="ECO:0000313" key="8">
    <source>
        <dbReference type="Proteomes" id="UP000018763"/>
    </source>
</evidence>
<keyword evidence="4 6" id="KW-1133">Transmembrane helix</keyword>
<dbReference type="Proteomes" id="UP000018763">
    <property type="component" value="Chromosome"/>
</dbReference>
<feature type="transmembrane region" description="Helical" evidence="6">
    <location>
        <begin position="66"/>
        <end position="89"/>
    </location>
</feature>
<comment type="subcellular location">
    <subcellularLocation>
        <location evidence="1">Cell membrane</location>
        <topology evidence="1">Multi-pass membrane protein</topology>
    </subcellularLocation>
</comment>
<feature type="transmembrane region" description="Helical" evidence="6">
    <location>
        <begin position="12"/>
        <end position="28"/>
    </location>
</feature>
<evidence type="ECO:0000256" key="4">
    <source>
        <dbReference type="ARBA" id="ARBA00022989"/>
    </source>
</evidence>
<dbReference type="eggNOG" id="ENOG5033B0E">
    <property type="taxonomic scope" value="Bacteria"/>
</dbReference>
<dbReference type="Pfam" id="PF03626">
    <property type="entry name" value="COX4_pro"/>
    <property type="match status" value="1"/>
</dbReference>
<keyword evidence="5 6" id="KW-0472">Membrane</keyword>
<sequence length="90" mass="9852">MMLTNLLRDRITVVWFVLVAATVASWILGVGHELGVRSAAISIIVIAFAKVHFVGQYFMELRDAPIALRAVFGGWNIVVGLLLIGLYLLA</sequence>
<dbReference type="KEGG" id="mne:D174_16325"/>
<accession>V5XDJ5</accession>
<dbReference type="GO" id="GO:0005886">
    <property type="term" value="C:plasma membrane"/>
    <property type="evidence" value="ECO:0007669"/>
    <property type="project" value="UniProtKB-SubCell"/>
</dbReference>
<organism evidence="7 8">
    <name type="scientific">Mycolicibacterium neoaurum VKM Ac-1815D</name>
    <dbReference type="NCBI Taxonomy" id="700508"/>
    <lineage>
        <taxon>Bacteria</taxon>
        <taxon>Bacillati</taxon>
        <taxon>Actinomycetota</taxon>
        <taxon>Actinomycetes</taxon>
        <taxon>Mycobacteriales</taxon>
        <taxon>Mycobacteriaceae</taxon>
        <taxon>Mycolicibacterium</taxon>
    </lineage>
</organism>
<proteinExistence type="predicted"/>
<evidence type="ECO:0000256" key="5">
    <source>
        <dbReference type="ARBA" id="ARBA00023136"/>
    </source>
</evidence>
<evidence type="ECO:0000256" key="1">
    <source>
        <dbReference type="ARBA" id="ARBA00004651"/>
    </source>
</evidence>
<feature type="transmembrane region" description="Helical" evidence="6">
    <location>
        <begin position="34"/>
        <end position="54"/>
    </location>
</feature>
<dbReference type="AlphaFoldDB" id="V5XDJ5"/>
<evidence type="ECO:0000256" key="3">
    <source>
        <dbReference type="ARBA" id="ARBA00022692"/>
    </source>
</evidence>
<evidence type="ECO:0008006" key="9">
    <source>
        <dbReference type="Google" id="ProtNLM"/>
    </source>
</evidence>
<gene>
    <name evidence="7" type="ORF">D174_16325</name>
</gene>
<dbReference type="InterPro" id="IPR005171">
    <property type="entry name" value="Cyt_c_oxidase_su4_prok"/>
</dbReference>
<evidence type="ECO:0000256" key="2">
    <source>
        <dbReference type="ARBA" id="ARBA00022475"/>
    </source>
</evidence>
<dbReference type="EMBL" id="CP006936">
    <property type="protein sequence ID" value="AHC26052.1"/>
    <property type="molecule type" value="Genomic_DNA"/>
</dbReference>
<protein>
    <recommendedName>
        <fullName evidence="9">Prokaryotic cytochrome C oxidase subunit IV family protein</fullName>
    </recommendedName>
</protein>
<name>V5XDJ5_MYCNE</name>
<keyword evidence="2" id="KW-1003">Cell membrane</keyword>
<dbReference type="HOGENOM" id="CLU_175439_0_2_11"/>
<reference evidence="7 8" key="1">
    <citation type="journal article" date="2014" name="Genome Announc.">
        <title>Complete Genome Sequence of Sterol-Transforming Mycobacterium neoaurum Strain VKM Ac-1815D.</title>
        <authorList>
            <person name="Shtratnikova V.Y."/>
            <person name="Bragin E.Y."/>
            <person name="Dovbnya D.V."/>
            <person name="Pekov Y.A."/>
            <person name="Schelkunov M.I."/>
            <person name="Strizhov N."/>
            <person name="Ivashina T.V."/>
            <person name="Ashapkin V.V."/>
            <person name="Donova M.V."/>
        </authorList>
    </citation>
    <scope>NUCLEOTIDE SEQUENCE [LARGE SCALE GENOMIC DNA]</scope>
    <source>
        <strain evidence="7 8">VKM Ac-1815D</strain>
    </source>
</reference>